<dbReference type="InParanoid" id="A0A0C3NGV8"/>
<accession>A0A0C3NGV8</accession>
<keyword evidence="2" id="KW-1185">Reference proteome</keyword>
<gene>
    <name evidence="1" type="ORF">M404DRAFT_1007966</name>
</gene>
<sequence length="84" mass="9193">MSSVMARTFALGERVGWSDQLIRTSCVASDLLILVSLILHLPLSMCSRTTGLTAERFPSHGGATMLLKVLFMVRTLTWCCLSSC</sequence>
<proteinExistence type="predicted"/>
<dbReference type="AlphaFoldDB" id="A0A0C3NGV8"/>
<evidence type="ECO:0000313" key="2">
    <source>
        <dbReference type="Proteomes" id="UP000054217"/>
    </source>
</evidence>
<name>A0A0C3NGV8_PISTI</name>
<organism evidence="1 2">
    <name type="scientific">Pisolithus tinctorius Marx 270</name>
    <dbReference type="NCBI Taxonomy" id="870435"/>
    <lineage>
        <taxon>Eukaryota</taxon>
        <taxon>Fungi</taxon>
        <taxon>Dikarya</taxon>
        <taxon>Basidiomycota</taxon>
        <taxon>Agaricomycotina</taxon>
        <taxon>Agaricomycetes</taxon>
        <taxon>Agaricomycetidae</taxon>
        <taxon>Boletales</taxon>
        <taxon>Sclerodermatineae</taxon>
        <taxon>Pisolithaceae</taxon>
        <taxon>Pisolithus</taxon>
    </lineage>
</organism>
<dbReference type="Proteomes" id="UP000054217">
    <property type="component" value="Unassembled WGS sequence"/>
</dbReference>
<evidence type="ECO:0000313" key="1">
    <source>
        <dbReference type="EMBL" id="KIN94945.1"/>
    </source>
</evidence>
<protein>
    <submittedName>
        <fullName evidence="1">Uncharacterized protein</fullName>
    </submittedName>
</protein>
<reference evidence="1 2" key="1">
    <citation type="submission" date="2014-04" db="EMBL/GenBank/DDBJ databases">
        <authorList>
            <consortium name="DOE Joint Genome Institute"/>
            <person name="Kuo A."/>
            <person name="Kohler A."/>
            <person name="Costa M.D."/>
            <person name="Nagy L.G."/>
            <person name="Floudas D."/>
            <person name="Copeland A."/>
            <person name="Barry K.W."/>
            <person name="Cichocki N."/>
            <person name="Veneault-Fourrey C."/>
            <person name="LaButti K."/>
            <person name="Lindquist E.A."/>
            <person name="Lipzen A."/>
            <person name="Lundell T."/>
            <person name="Morin E."/>
            <person name="Murat C."/>
            <person name="Sun H."/>
            <person name="Tunlid A."/>
            <person name="Henrissat B."/>
            <person name="Grigoriev I.V."/>
            <person name="Hibbett D.S."/>
            <person name="Martin F."/>
            <person name="Nordberg H.P."/>
            <person name="Cantor M.N."/>
            <person name="Hua S.X."/>
        </authorList>
    </citation>
    <scope>NUCLEOTIDE SEQUENCE [LARGE SCALE GENOMIC DNA]</scope>
    <source>
        <strain evidence="1 2">Marx 270</strain>
    </source>
</reference>
<reference evidence="2" key="2">
    <citation type="submission" date="2015-01" db="EMBL/GenBank/DDBJ databases">
        <title>Evolutionary Origins and Diversification of the Mycorrhizal Mutualists.</title>
        <authorList>
            <consortium name="DOE Joint Genome Institute"/>
            <consortium name="Mycorrhizal Genomics Consortium"/>
            <person name="Kohler A."/>
            <person name="Kuo A."/>
            <person name="Nagy L.G."/>
            <person name="Floudas D."/>
            <person name="Copeland A."/>
            <person name="Barry K.W."/>
            <person name="Cichocki N."/>
            <person name="Veneault-Fourrey C."/>
            <person name="LaButti K."/>
            <person name="Lindquist E.A."/>
            <person name="Lipzen A."/>
            <person name="Lundell T."/>
            <person name="Morin E."/>
            <person name="Murat C."/>
            <person name="Riley R."/>
            <person name="Ohm R."/>
            <person name="Sun H."/>
            <person name="Tunlid A."/>
            <person name="Henrissat B."/>
            <person name="Grigoriev I.V."/>
            <person name="Hibbett D.S."/>
            <person name="Martin F."/>
        </authorList>
    </citation>
    <scope>NUCLEOTIDE SEQUENCE [LARGE SCALE GENOMIC DNA]</scope>
    <source>
        <strain evidence="2">Marx 270</strain>
    </source>
</reference>
<dbReference type="HOGENOM" id="CLU_2528340_0_0_1"/>
<dbReference type="EMBL" id="KN832082">
    <property type="protein sequence ID" value="KIN94945.1"/>
    <property type="molecule type" value="Genomic_DNA"/>
</dbReference>